<dbReference type="PANTHER" id="PTHR12169">
    <property type="entry name" value="ATPASE N2B"/>
    <property type="match status" value="1"/>
</dbReference>
<keyword evidence="2" id="KW-0067">ATP-binding</keyword>
<dbReference type="AlphaFoldDB" id="A0A9W4GHY7"/>
<dbReference type="Pfam" id="PF03969">
    <property type="entry name" value="AFG1_ATPase"/>
    <property type="match status" value="1"/>
</dbReference>
<gene>
    <name evidence="3" type="ORF">BGTH12_LOCUS5723</name>
</gene>
<sequence>HAGWHSPSLHANTAVSLVELYPTCIKDTRFAPSTLSTVTIALKQIMASATKECLKIKRSTQTRNSFTQKGGLRTFHICFHYRISNADGFHSANSTAPRTCADYGLLCRREALGLRKLAKKSRTYATDRPENRGPIAEYDSRIAAGRLCNDEHQRDIIRNLQRLHQDLRSFNAPPIPARYDILANTKVKRSSIFERIFGGSSARRTGSSEIPENVPRGLYLYGDVGSGKTMLMDLLYETLPKNVTSKLRVHFHNFMQDVHKRLHNLKIEHGTDIDGVPLIAADIAVKANVLCFDEFQCTDVADAMILRRFIEALMSFGVVLITTSNRHPDDLYLNGIQRESFIPCIQLLKGRLDVINLDSTIDYRKLPRPTSGVYYSPLGASAAAHAEKWFKYLGDTSLHSPKSEVLTVWGRDIVVPKVSGKAAMFTFDDLIGRPKSAADYIELTKHYDAFVLTNIPMMSHRERDLARRFITFIDAVYEARCKLVLTSAVHVDRLFVSKEEAAESRLITGKCSKNLKEGRDLSDDMRNLMDDLGMSPKAVKNSNIFSGDEEQFAFARALSRLSEMGSREWIQRESDDSRILKSSNDVAGVTL</sequence>
<dbReference type="NCBIfam" id="NF040713">
    <property type="entry name" value="ZapE"/>
    <property type="match status" value="1"/>
</dbReference>
<dbReference type="EMBL" id="CAJHIT010000008">
    <property type="protein sequence ID" value="CAD6504365.1"/>
    <property type="molecule type" value="Genomic_DNA"/>
</dbReference>
<dbReference type="GO" id="GO:0006515">
    <property type="term" value="P:protein quality control for misfolded or incompletely synthesized proteins"/>
    <property type="evidence" value="ECO:0007669"/>
    <property type="project" value="TreeGrafter"/>
</dbReference>
<comment type="caution">
    <text evidence="3">The sequence shown here is derived from an EMBL/GenBank/DDBJ whole genome shotgun (WGS) entry which is preliminary data.</text>
</comment>
<evidence type="ECO:0000313" key="4">
    <source>
        <dbReference type="Proteomes" id="UP000683417"/>
    </source>
</evidence>
<dbReference type="GO" id="GO:0016887">
    <property type="term" value="F:ATP hydrolysis activity"/>
    <property type="evidence" value="ECO:0007669"/>
    <property type="project" value="InterPro"/>
</dbReference>
<dbReference type="PANTHER" id="PTHR12169:SF6">
    <property type="entry name" value="AFG1-LIKE ATPASE"/>
    <property type="match status" value="1"/>
</dbReference>
<evidence type="ECO:0000256" key="1">
    <source>
        <dbReference type="ARBA" id="ARBA00022741"/>
    </source>
</evidence>
<reference evidence="3" key="1">
    <citation type="submission" date="2020-10" db="EMBL/GenBank/DDBJ databases">
        <authorList>
            <person name="Muller C M."/>
        </authorList>
    </citation>
    <scope>NUCLEOTIDE SEQUENCE</scope>
    <source>
        <strain evidence="3">THUN-12</strain>
    </source>
</reference>
<protein>
    <submittedName>
        <fullName evidence="3">BgTH12-06096</fullName>
    </submittedName>
</protein>
<proteinExistence type="predicted"/>
<accession>A0A9W4GHY7</accession>
<evidence type="ECO:0000256" key="2">
    <source>
        <dbReference type="ARBA" id="ARBA00022840"/>
    </source>
</evidence>
<dbReference type="InterPro" id="IPR005654">
    <property type="entry name" value="ATPase_AFG1-like"/>
</dbReference>
<dbReference type="GO" id="GO:0005524">
    <property type="term" value="F:ATP binding"/>
    <property type="evidence" value="ECO:0007669"/>
    <property type="project" value="UniProtKB-KW"/>
</dbReference>
<name>A0A9W4GHY7_BLUGR</name>
<feature type="non-terminal residue" evidence="3">
    <location>
        <position position="1"/>
    </location>
</feature>
<keyword evidence="1" id="KW-0547">Nucleotide-binding</keyword>
<dbReference type="GO" id="GO:0005739">
    <property type="term" value="C:mitochondrion"/>
    <property type="evidence" value="ECO:0007669"/>
    <property type="project" value="TreeGrafter"/>
</dbReference>
<evidence type="ECO:0000313" key="3">
    <source>
        <dbReference type="EMBL" id="CAD6504365.1"/>
    </source>
</evidence>
<organism evidence="3 4">
    <name type="scientific">Blumeria graminis f. sp. triticale</name>
    <dbReference type="NCBI Taxonomy" id="1689686"/>
    <lineage>
        <taxon>Eukaryota</taxon>
        <taxon>Fungi</taxon>
        <taxon>Dikarya</taxon>
        <taxon>Ascomycota</taxon>
        <taxon>Pezizomycotina</taxon>
        <taxon>Leotiomycetes</taxon>
        <taxon>Erysiphales</taxon>
        <taxon>Erysiphaceae</taxon>
        <taxon>Blumeria</taxon>
    </lineage>
</organism>
<dbReference type="Proteomes" id="UP000683417">
    <property type="component" value="Unassembled WGS sequence"/>
</dbReference>